<dbReference type="EMBL" id="MCFI01000016">
    <property type="protein sequence ID" value="ORY79007.1"/>
    <property type="molecule type" value="Genomic_DNA"/>
</dbReference>
<evidence type="ECO:0000256" key="2">
    <source>
        <dbReference type="SAM" id="MobiDB-lite"/>
    </source>
</evidence>
<evidence type="ECO:0000313" key="3">
    <source>
        <dbReference type="EMBL" id="ORY79007.1"/>
    </source>
</evidence>
<proteinExistence type="inferred from homology"/>
<sequence length="274" mass="29684">MSAWNKGGPFAKPASQSRDTLASTAASAPSTAQHAHSNSLSRIRQMNREKSFSGLPASFASQGQGTTGSPVHSPSVEQSGFGLGGSVASLGGAITSGLHPLRAPWCIWYMHRSPGSKIKDYDLAMKRIGAFSSIEDFWALYVRLKPLDELASVSDLHLFRAGIKPTYEDPANICGGKWQIRLRKGIAARLWETLILAIIGDQFHGPLSEGAAPDELCGAVISMRQHEDVLSVWNRTSGDGFATLRIRSVLREVLELGPDVNFEYVQHSDRLGKV</sequence>
<feature type="region of interest" description="Disordered" evidence="2">
    <location>
        <begin position="1"/>
        <end position="41"/>
    </location>
</feature>
<dbReference type="SUPFAM" id="SSF55418">
    <property type="entry name" value="eIF4e-like"/>
    <property type="match status" value="1"/>
</dbReference>
<dbReference type="GO" id="GO:0003743">
    <property type="term" value="F:translation initiation factor activity"/>
    <property type="evidence" value="ECO:0007669"/>
    <property type="project" value="UniProtKB-KW"/>
</dbReference>
<dbReference type="STRING" id="56484.A0A1Y2F5S8"/>
<keyword evidence="1 3" id="KW-0396">Initiation factor</keyword>
<organism evidence="3 4">
    <name type="scientific">Protomyces lactucae-debilis</name>
    <dbReference type="NCBI Taxonomy" id="2754530"/>
    <lineage>
        <taxon>Eukaryota</taxon>
        <taxon>Fungi</taxon>
        <taxon>Dikarya</taxon>
        <taxon>Ascomycota</taxon>
        <taxon>Taphrinomycotina</taxon>
        <taxon>Taphrinomycetes</taxon>
        <taxon>Taphrinales</taxon>
        <taxon>Protomycetaceae</taxon>
        <taxon>Protomyces</taxon>
    </lineage>
</organism>
<keyword evidence="1" id="KW-0648">Protein biosynthesis</keyword>
<evidence type="ECO:0000313" key="4">
    <source>
        <dbReference type="Proteomes" id="UP000193685"/>
    </source>
</evidence>
<dbReference type="Proteomes" id="UP000193685">
    <property type="component" value="Unassembled WGS sequence"/>
</dbReference>
<dbReference type="Gene3D" id="3.30.760.10">
    <property type="entry name" value="RNA Cap, Translation Initiation Factor Eif4e"/>
    <property type="match status" value="1"/>
</dbReference>
<name>A0A1Y2F5S8_PROLT</name>
<dbReference type="InterPro" id="IPR023398">
    <property type="entry name" value="TIF_eIF4e-like"/>
</dbReference>
<dbReference type="GO" id="GO:0000340">
    <property type="term" value="F:RNA 7-methylguanosine cap binding"/>
    <property type="evidence" value="ECO:0007669"/>
    <property type="project" value="TreeGrafter"/>
</dbReference>
<comment type="similarity">
    <text evidence="1">Belongs to the eukaryotic initiation factor 4E family.</text>
</comment>
<feature type="compositionally biased region" description="Low complexity" evidence="2">
    <location>
        <begin position="22"/>
        <end position="37"/>
    </location>
</feature>
<keyword evidence="4" id="KW-1185">Reference proteome</keyword>
<dbReference type="AlphaFoldDB" id="A0A1Y2F5S8"/>
<evidence type="ECO:0000256" key="1">
    <source>
        <dbReference type="RuleBase" id="RU004374"/>
    </source>
</evidence>
<dbReference type="PANTHER" id="PTHR11960:SF18">
    <property type="entry name" value="EUKARYOTIC TRANSLATION INITIATION FACTOR 4E HOMOLOGOUS PROTEIN, ISOFORM B"/>
    <property type="match status" value="1"/>
</dbReference>
<keyword evidence="1" id="KW-0694">RNA-binding</keyword>
<dbReference type="InterPro" id="IPR001040">
    <property type="entry name" value="TIF_eIF_4E"/>
</dbReference>
<dbReference type="GO" id="GO:0016281">
    <property type="term" value="C:eukaryotic translation initiation factor 4F complex"/>
    <property type="evidence" value="ECO:0007669"/>
    <property type="project" value="TreeGrafter"/>
</dbReference>
<dbReference type="GeneID" id="63788054"/>
<comment type="caution">
    <text evidence="3">The sequence shown here is derived from an EMBL/GenBank/DDBJ whole genome shotgun (WGS) entry which is preliminary data.</text>
</comment>
<protein>
    <submittedName>
        <fullName evidence="3">Translation initiation factor eIF 4e-like domain-containing protein</fullName>
    </submittedName>
</protein>
<dbReference type="RefSeq" id="XP_040723639.1">
    <property type="nucleotide sequence ID" value="XM_040871455.1"/>
</dbReference>
<dbReference type="PANTHER" id="PTHR11960">
    <property type="entry name" value="EUKARYOTIC TRANSLATION INITIATION FACTOR 4E RELATED"/>
    <property type="match status" value="1"/>
</dbReference>
<feature type="region of interest" description="Disordered" evidence="2">
    <location>
        <begin position="55"/>
        <end position="77"/>
    </location>
</feature>
<accession>A0A1Y2F5S8</accession>
<dbReference type="Pfam" id="PF01652">
    <property type="entry name" value="IF4E"/>
    <property type="match status" value="1"/>
</dbReference>
<dbReference type="OrthoDB" id="590761at2759"/>
<dbReference type="OMA" id="NSVEQFW"/>
<feature type="compositionally biased region" description="Polar residues" evidence="2">
    <location>
        <begin position="59"/>
        <end position="77"/>
    </location>
</feature>
<gene>
    <name evidence="3" type="ORF">BCR37DRAFT_394349</name>
</gene>
<reference evidence="3 4" key="1">
    <citation type="submission" date="2016-07" db="EMBL/GenBank/DDBJ databases">
        <title>Pervasive Adenine N6-methylation of Active Genes in Fungi.</title>
        <authorList>
            <consortium name="DOE Joint Genome Institute"/>
            <person name="Mondo S.J."/>
            <person name="Dannebaum R.O."/>
            <person name="Kuo R.C."/>
            <person name="Labutti K."/>
            <person name="Haridas S."/>
            <person name="Kuo A."/>
            <person name="Salamov A."/>
            <person name="Ahrendt S.R."/>
            <person name="Lipzen A."/>
            <person name="Sullivan W."/>
            <person name="Andreopoulos W.B."/>
            <person name="Clum A."/>
            <person name="Lindquist E."/>
            <person name="Daum C."/>
            <person name="Ramamoorthy G.K."/>
            <person name="Gryganskyi A."/>
            <person name="Culley D."/>
            <person name="Magnuson J.K."/>
            <person name="James T.Y."/>
            <person name="O'Malley M.A."/>
            <person name="Stajich J.E."/>
            <person name="Spatafora J.W."/>
            <person name="Visel A."/>
            <person name="Grigoriev I.V."/>
        </authorList>
    </citation>
    <scope>NUCLEOTIDE SEQUENCE [LARGE SCALE GENOMIC DNA]</scope>
    <source>
        <strain evidence="3 4">12-1054</strain>
    </source>
</reference>